<evidence type="ECO:0000313" key="6">
    <source>
        <dbReference type="Proteomes" id="UP000694843"/>
    </source>
</evidence>
<keyword evidence="6" id="KW-1185">Reference proteome</keyword>
<dbReference type="Pfam" id="PF13445">
    <property type="entry name" value="zf-RING_UBOX"/>
    <property type="match status" value="1"/>
</dbReference>
<evidence type="ECO:0000256" key="4">
    <source>
        <dbReference type="PROSITE-ProRule" id="PRU00175"/>
    </source>
</evidence>
<dbReference type="SUPFAM" id="SSF57845">
    <property type="entry name" value="B-box zinc-binding domain"/>
    <property type="match status" value="1"/>
</dbReference>
<proteinExistence type="predicted"/>
<protein>
    <submittedName>
        <fullName evidence="7 8">Tripartite motif-containing protein 75</fullName>
    </submittedName>
</protein>
<dbReference type="InterPro" id="IPR013083">
    <property type="entry name" value="Znf_RING/FYVE/PHD"/>
</dbReference>
<evidence type="ECO:0000259" key="5">
    <source>
        <dbReference type="PROSITE" id="PS50089"/>
    </source>
</evidence>
<dbReference type="PANTHER" id="PTHR47156:SF10">
    <property type="entry name" value="E3 UBIQUITIN-PROTEIN LIGASE TRIM-21-RELATED"/>
    <property type="match status" value="1"/>
</dbReference>
<evidence type="ECO:0000256" key="3">
    <source>
        <dbReference type="ARBA" id="ARBA00022833"/>
    </source>
</evidence>
<sequence>MDNKRKLEHRDVASVKLECEVCYEEYDSDNHKPLCVACGHTFCFSCISDLPYLSSCPKCKKKIKQSLGDMLVNYALIPSEDKPKRAPSSQPGAPCPLHQKAQDYVCVDCMELVCFRCFKLVHAKHSIELVDDLLRGDEAEDARAAVRTKICQKLGPVNDLLTWVDRIMNLNTDIGRLKDSLQAQKRTIEQDLESWDELSVTNMDENKRRKFLEILSHQKLTPGEITKLPVFKAELDAASKNCEAIMARHINQGRARLQPFFRGLFEPN</sequence>
<keyword evidence="3" id="KW-0862">Zinc</keyword>
<dbReference type="AlphaFoldDB" id="A0A8B7NCH7"/>
<evidence type="ECO:0000313" key="7">
    <source>
        <dbReference type="RefSeq" id="XP_018011246.1"/>
    </source>
</evidence>
<dbReference type="Pfam" id="PF00643">
    <property type="entry name" value="zf-B_box"/>
    <property type="match status" value="1"/>
</dbReference>
<evidence type="ECO:0000256" key="1">
    <source>
        <dbReference type="ARBA" id="ARBA00022723"/>
    </source>
</evidence>
<dbReference type="InterPro" id="IPR017907">
    <property type="entry name" value="Znf_RING_CS"/>
</dbReference>
<dbReference type="SMART" id="SM00336">
    <property type="entry name" value="BBOX"/>
    <property type="match status" value="1"/>
</dbReference>
<dbReference type="Gene3D" id="3.30.40.10">
    <property type="entry name" value="Zinc/RING finger domain, C3HC4 (zinc finger)"/>
    <property type="match status" value="1"/>
</dbReference>
<gene>
    <name evidence="7 8" type="primary">LOC108668523</name>
</gene>
<accession>A0A8B7NCH7</accession>
<reference evidence="7 8" key="1">
    <citation type="submission" date="2025-04" db="UniProtKB">
        <authorList>
            <consortium name="RefSeq"/>
        </authorList>
    </citation>
    <scope>IDENTIFICATION</scope>
    <source>
        <tissue evidence="7 8">Whole organism</tissue>
    </source>
</reference>
<keyword evidence="2 4" id="KW-0863">Zinc-finger</keyword>
<name>A0A8B7NCH7_HYAAZ</name>
<dbReference type="Gene3D" id="3.30.160.60">
    <property type="entry name" value="Classic Zinc Finger"/>
    <property type="match status" value="1"/>
</dbReference>
<dbReference type="PROSITE" id="PS50089">
    <property type="entry name" value="ZF_RING_2"/>
    <property type="match status" value="1"/>
</dbReference>
<dbReference type="InterPro" id="IPR027370">
    <property type="entry name" value="Znf-RING_euk"/>
</dbReference>
<dbReference type="PANTHER" id="PTHR47156">
    <property type="entry name" value="PROTEIN CBG20824"/>
    <property type="match status" value="1"/>
</dbReference>
<dbReference type="InterPro" id="IPR001841">
    <property type="entry name" value="Znf_RING"/>
</dbReference>
<keyword evidence="1" id="KW-0479">Metal-binding</keyword>
<dbReference type="InterPro" id="IPR000315">
    <property type="entry name" value="Znf_B-box"/>
</dbReference>
<dbReference type="SMART" id="SM00184">
    <property type="entry name" value="RING"/>
    <property type="match status" value="1"/>
</dbReference>
<evidence type="ECO:0000313" key="8">
    <source>
        <dbReference type="RefSeq" id="XP_018011247.1"/>
    </source>
</evidence>
<organism evidence="6 7">
    <name type="scientific">Hyalella azteca</name>
    <name type="common">Amphipod</name>
    <dbReference type="NCBI Taxonomy" id="294128"/>
    <lineage>
        <taxon>Eukaryota</taxon>
        <taxon>Metazoa</taxon>
        <taxon>Ecdysozoa</taxon>
        <taxon>Arthropoda</taxon>
        <taxon>Crustacea</taxon>
        <taxon>Multicrustacea</taxon>
        <taxon>Malacostraca</taxon>
        <taxon>Eumalacostraca</taxon>
        <taxon>Peracarida</taxon>
        <taxon>Amphipoda</taxon>
        <taxon>Senticaudata</taxon>
        <taxon>Talitrida</taxon>
        <taxon>Talitroidea</taxon>
        <taxon>Hyalellidae</taxon>
        <taxon>Hyalella</taxon>
    </lineage>
</organism>
<dbReference type="SUPFAM" id="SSF57850">
    <property type="entry name" value="RING/U-box"/>
    <property type="match status" value="1"/>
</dbReference>
<dbReference type="GO" id="GO:0008270">
    <property type="term" value="F:zinc ion binding"/>
    <property type="evidence" value="ECO:0007669"/>
    <property type="project" value="UniProtKB-KW"/>
</dbReference>
<dbReference type="RefSeq" id="XP_018011246.1">
    <property type="nucleotide sequence ID" value="XM_018155757.2"/>
</dbReference>
<dbReference type="Proteomes" id="UP000694843">
    <property type="component" value="Unplaced"/>
</dbReference>
<dbReference type="KEGG" id="hazt:108668523"/>
<dbReference type="GeneID" id="108668523"/>
<dbReference type="OrthoDB" id="6331869at2759"/>
<evidence type="ECO:0000256" key="2">
    <source>
        <dbReference type="ARBA" id="ARBA00022771"/>
    </source>
</evidence>
<dbReference type="InterPro" id="IPR052667">
    <property type="entry name" value="E3_ubiquitin-ligase_RING"/>
</dbReference>
<dbReference type="RefSeq" id="XP_018011247.1">
    <property type="nucleotide sequence ID" value="XM_018155758.1"/>
</dbReference>
<dbReference type="PROSITE" id="PS00518">
    <property type="entry name" value="ZF_RING_1"/>
    <property type="match status" value="1"/>
</dbReference>
<feature type="domain" description="RING-type" evidence="5">
    <location>
        <begin position="19"/>
        <end position="60"/>
    </location>
</feature>